<gene>
    <name evidence="3" type="ORF">C2G38_2242119</name>
</gene>
<dbReference type="InterPro" id="IPR050167">
    <property type="entry name" value="Ser_Thr_protein_kinase"/>
</dbReference>
<organism evidence="3 4">
    <name type="scientific">Gigaspora rosea</name>
    <dbReference type="NCBI Taxonomy" id="44941"/>
    <lineage>
        <taxon>Eukaryota</taxon>
        <taxon>Fungi</taxon>
        <taxon>Fungi incertae sedis</taxon>
        <taxon>Mucoromycota</taxon>
        <taxon>Glomeromycotina</taxon>
        <taxon>Glomeromycetes</taxon>
        <taxon>Diversisporales</taxon>
        <taxon>Gigasporaceae</taxon>
        <taxon>Gigaspora</taxon>
    </lineage>
</organism>
<dbReference type="OrthoDB" id="2418574at2759"/>
<keyword evidence="4" id="KW-1185">Reference proteome</keyword>
<accession>A0A397VP14</accession>
<dbReference type="Pfam" id="PF07714">
    <property type="entry name" value="PK_Tyr_Ser-Thr"/>
    <property type="match status" value="1"/>
</dbReference>
<dbReference type="GO" id="GO:0005524">
    <property type="term" value="F:ATP binding"/>
    <property type="evidence" value="ECO:0007669"/>
    <property type="project" value="UniProtKB-UniRule"/>
</dbReference>
<dbReference type="InterPro" id="IPR017441">
    <property type="entry name" value="Protein_kinase_ATP_BS"/>
</dbReference>
<feature type="binding site" evidence="1">
    <location>
        <position position="95"/>
    </location>
    <ligand>
        <name>ATP</name>
        <dbReference type="ChEBI" id="CHEBI:30616"/>
    </ligand>
</feature>
<sequence>MNENFGTCKECKKKNTSLKWCQSCNAKRLESEFPNWTSGNNELDEFLKKTQLTARCWQEVFEWIPCSNIIEMEYIGKGGYGTVYKSKWLDGCIIKWMHKEKMWKRWGTEYVALKTLDEGFSHLMHELKALHRFIKFNSNGFECYGVTQDPDTHKYMIVTDYYKGDLRNIHSANLVHRDFHSGNVLVDGITCISDLGLSRDIETLRLSADVNGVMPYVAPEVLRRNPYTKAADVYSFGIIMWEFTSYQLPFSERPHDINLAIEICDGLRPLPVKGTPPCYIELMQQCWDSNPEKRPTADQIANILQTWFDCSDEYIHLQFKTSDEVMQERPLPNSYIHPSAVFTSRRLPTVSTFPTIPIDGNYQTRQFDLALPDEGDRY</sequence>
<dbReference type="PROSITE" id="PS50011">
    <property type="entry name" value="PROTEIN_KINASE_DOM"/>
    <property type="match status" value="1"/>
</dbReference>
<dbReference type="SUPFAM" id="SSF56112">
    <property type="entry name" value="Protein kinase-like (PK-like)"/>
    <property type="match status" value="1"/>
</dbReference>
<keyword evidence="3" id="KW-0418">Kinase</keyword>
<dbReference type="AlphaFoldDB" id="A0A397VP14"/>
<dbReference type="InterPro" id="IPR000719">
    <property type="entry name" value="Prot_kinase_dom"/>
</dbReference>
<dbReference type="GO" id="GO:0005737">
    <property type="term" value="C:cytoplasm"/>
    <property type="evidence" value="ECO:0007669"/>
    <property type="project" value="TreeGrafter"/>
</dbReference>
<dbReference type="PANTHER" id="PTHR23257:SF963">
    <property type="entry name" value="AT08303P"/>
    <property type="match status" value="1"/>
</dbReference>
<protein>
    <submittedName>
        <fullName evidence="3">Kinase-like domain-containing protein</fullName>
    </submittedName>
</protein>
<dbReference type="InterPro" id="IPR011009">
    <property type="entry name" value="Kinase-like_dom_sf"/>
</dbReference>
<reference evidence="3 4" key="1">
    <citation type="submission" date="2018-06" db="EMBL/GenBank/DDBJ databases">
        <title>Comparative genomics reveals the genomic features of Rhizophagus irregularis, R. cerebriforme, R. diaphanum and Gigaspora rosea, and their symbiotic lifestyle signature.</title>
        <authorList>
            <person name="Morin E."/>
            <person name="San Clemente H."/>
            <person name="Chen E.C.H."/>
            <person name="De La Providencia I."/>
            <person name="Hainaut M."/>
            <person name="Kuo A."/>
            <person name="Kohler A."/>
            <person name="Murat C."/>
            <person name="Tang N."/>
            <person name="Roy S."/>
            <person name="Loubradou J."/>
            <person name="Henrissat B."/>
            <person name="Grigoriev I.V."/>
            <person name="Corradi N."/>
            <person name="Roux C."/>
            <person name="Martin F.M."/>
        </authorList>
    </citation>
    <scope>NUCLEOTIDE SEQUENCE [LARGE SCALE GENOMIC DNA]</scope>
    <source>
        <strain evidence="3 4">DAOM 194757</strain>
    </source>
</reference>
<dbReference type="PANTHER" id="PTHR23257">
    <property type="entry name" value="SERINE-THREONINE PROTEIN KINASE"/>
    <property type="match status" value="1"/>
</dbReference>
<dbReference type="Gene3D" id="1.10.510.10">
    <property type="entry name" value="Transferase(Phosphotransferase) domain 1"/>
    <property type="match status" value="2"/>
</dbReference>
<dbReference type="Proteomes" id="UP000266673">
    <property type="component" value="Unassembled WGS sequence"/>
</dbReference>
<dbReference type="GO" id="GO:0007165">
    <property type="term" value="P:signal transduction"/>
    <property type="evidence" value="ECO:0007669"/>
    <property type="project" value="TreeGrafter"/>
</dbReference>
<dbReference type="EMBL" id="QKWP01000224">
    <property type="protein sequence ID" value="RIB24250.1"/>
    <property type="molecule type" value="Genomic_DNA"/>
</dbReference>
<evidence type="ECO:0000256" key="1">
    <source>
        <dbReference type="PROSITE-ProRule" id="PRU10141"/>
    </source>
</evidence>
<dbReference type="GO" id="GO:0004672">
    <property type="term" value="F:protein kinase activity"/>
    <property type="evidence" value="ECO:0007669"/>
    <property type="project" value="InterPro"/>
</dbReference>
<evidence type="ECO:0000313" key="3">
    <source>
        <dbReference type="EMBL" id="RIB24250.1"/>
    </source>
</evidence>
<dbReference type="STRING" id="44941.A0A397VP14"/>
<evidence type="ECO:0000313" key="4">
    <source>
        <dbReference type="Proteomes" id="UP000266673"/>
    </source>
</evidence>
<name>A0A397VP14_9GLOM</name>
<feature type="domain" description="Protein kinase" evidence="2">
    <location>
        <begin position="69"/>
        <end position="308"/>
    </location>
</feature>
<evidence type="ECO:0000259" key="2">
    <source>
        <dbReference type="PROSITE" id="PS50011"/>
    </source>
</evidence>
<comment type="caution">
    <text evidence="3">The sequence shown here is derived from an EMBL/GenBank/DDBJ whole genome shotgun (WGS) entry which is preliminary data.</text>
</comment>
<keyword evidence="3" id="KW-0808">Transferase</keyword>
<keyword evidence="1" id="KW-0067">ATP-binding</keyword>
<proteinExistence type="predicted"/>
<keyword evidence="1" id="KW-0547">Nucleotide-binding</keyword>
<dbReference type="PROSITE" id="PS00107">
    <property type="entry name" value="PROTEIN_KINASE_ATP"/>
    <property type="match status" value="1"/>
</dbReference>
<dbReference type="InterPro" id="IPR001245">
    <property type="entry name" value="Ser-Thr/Tyr_kinase_cat_dom"/>
</dbReference>